<accession>A0A9P5LEQ1</accession>
<feature type="domain" description="NADH:flavin oxidoreductase/NADH oxidase N-terminal" evidence="2">
    <location>
        <begin position="5"/>
        <end position="337"/>
    </location>
</feature>
<keyword evidence="4" id="KW-1185">Reference proteome</keyword>
<dbReference type="SUPFAM" id="SSF51395">
    <property type="entry name" value="FMN-linked oxidoreductases"/>
    <property type="match status" value="1"/>
</dbReference>
<dbReference type="CDD" id="cd02933">
    <property type="entry name" value="OYE_like_FMN"/>
    <property type="match status" value="1"/>
</dbReference>
<reference evidence="3" key="1">
    <citation type="submission" date="2020-03" db="EMBL/GenBank/DDBJ databases">
        <title>Draft Genome Sequence of Cylindrodendrum hubeiense.</title>
        <authorList>
            <person name="Buettner E."/>
            <person name="Kellner H."/>
        </authorList>
    </citation>
    <scope>NUCLEOTIDE SEQUENCE</scope>
    <source>
        <strain evidence="3">IHI 201604</strain>
    </source>
</reference>
<dbReference type="AlphaFoldDB" id="A0A9P5LEQ1"/>
<dbReference type="FunFam" id="3.20.20.70:FF:000138">
    <property type="entry name" value="NADPH dehydrogenase 1"/>
    <property type="match status" value="1"/>
</dbReference>
<dbReference type="GO" id="GO:0010181">
    <property type="term" value="F:FMN binding"/>
    <property type="evidence" value="ECO:0007669"/>
    <property type="project" value="InterPro"/>
</dbReference>
<dbReference type="GO" id="GO:0003959">
    <property type="term" value="F:NADPH dehydrogenase activity"/>
    <property type="evidence" value="ECO:0007669"/>
    <property type="project" value="TreeGrafter"/>
</dbReference>
<dbReference type="Pfam" id="PF00724">
    <property type="entry name" value="Oxidored_FMN"/>
    <property type="match status" value="1"/>
</dbReference>
<name>A0A9P5LEQ1_9HYPO</name>
<keyword evidence="1" id="KW-0285">Flavoprotein</keyword>
<proteinExistence type="predicted"/>
<evidence type="ECO:0000256" key="1">
    <source>
        <dbReference type="ARBA" id="ARBA00022630"/>
    </source>
</evidence>
<dbReference type="InterPro" id="IPR001155">
    <property type="entry name" value="OxRdtase_FMN_N"/>
</dbReference>
<dbReference type="PANTHER" id="PTHR22893">
    <property type="entry name" value="NADH OXIDOREDUCTASE-RELATED"/>
    <property type="match status" value="1"/>
</dbReference>
<protein>
    <recommendedName>
        <fullName evidence="2">NADH:flavin oxidoreductase/NADH oxidase N-terminal domain-containing protein</fullName>
    </recommendedName>
</protein>
<comment type="caution">
    <text evidence="3">The sequence shown here is derived from an EMBL/GenBank/DDBJ whole genome shotgun (WGS) entry which is preliminary data.</text>
</comment>
<dbReference type="InterPro" id="IPR045247">
    <property type="entry name" value="Oye-like"/>
</dbReference>
<gene>
    <name evidence="3" type="ORF">G7Z17_g2166</name>
</gene>
<dbReference type="InterPro" id="IPR013785">
    <property type="entry name" value="Aldolase_TIM"/>
</dbReference>
<evidence type="ECO:0000313" key="3">
    <source>
        <dbReference type="EMBL" id="KAF7555449.1"/>
    </source>
</evidence>
<evidence type="ECO:0000259" key="2">
    <source>
        <dbReference type="Pfam" id="PF00724"/>
    </source>
</evidence>
<sequence>MESALFKPLQVGRVTLAHRIVMAPLTRLRADANNVQLPMAVEYYKQRASVPGTLIIAEATQISPAHAGFGNAPGIWNDDQIASFRRITDIIHAKSCSVFCQLFAPGRAADTQELEKTGHSFFSSSPVAMTYGSDTPREMAAAEIESAIADFAQAAKNAVSAGFDGVEIHGANGYLVDQFLQDTCNRRKDDWGGSVENRAEFALRVAAAVVDAIGADRVGFRISPWSTFQGMKMADAEPQFVYLVSKLKDMKLAYLHIIESRVMNNIDVEKVEGIEFLLDIWRGTSPILVAGGFSPDSARKAVDEEYQQYGDVAVVFGRHFIANPDLPLRVKNGLPLNKYDRSTFYTPMSETGYLDYPFSPIYEEGEEIVY</sequence>
<dbReference type="Proteomes" id="UP000722485">
    <property type="component" value="Unassembled WGS sequence"/>
</dbReference>
<dbReference type="EMBL" id="JAANBB010000020">
    <property type="protein sequence ID" value="KAF7555449.1"/>
    <property type="molecule type" value="Genomic_DNA"/>
</dbReference>
<dbReference type="Gene3D" id="3.20.20.70">
    <property type="entry name" value="Aldolase class I"/>
    <property type="match status" value="1"/>
</dbReference>
<evidence type="ECO:0000313" key="4">
    <source>
        <dbReference type="Proteomes" id="UP000722485"/>
    </source>
</evidence>
<organism evidence="3 4">
    <name type="scientific">Cylindrodendrum hubeiense</name>
    <dbReference type="NCBI Taxonomy" id="595255"/>
    <lineage>
        <taxon>Eukaryota</taxon>
        <taxon>Fungi</taxon>
        <taxon>Dikarya</taxon>
        <taxon>Ascomycota</taxon>
        <taxon>Pezizomycotina</taxon>
        <taxon>Sordariomycetes</taxon>
        <taxon>Hypocreomycetidae</taxon>
        <taxon>Hypocreales</taxon>
        <taxon>Nectriaceae</taxon>
        <taxon>Cylindrodendrum</taxon>
    </lineage>
</organism>
<dbReference type="PANTHER" id="PTHR22893:SF91">
    <property type="entry name" value="NADPH DEHYDROGENASE 2-RELATED"/>
    <property type="match status" value="1"/>
</dbReference>
<dbReference type="OrthoDB" id="276546at2759"/>